<dbReference type="EMBL" id="AP012035">
    <property type="protein sequence ID" value="BAJ81782.1"/>
    <property type="molecule type" value="Genomic_DNA"/>
</dbReference>
<dbReference type="HOGENOM" id="CLU_1891607_0_0_5"/>
<gene>
    <name evidence="1" type="ordered locus">ACMV_24350</name>
</gene>
<keyword evidence="2" id="KW-1185">Reference proteome</keyword>
<evidence type="ECO:0000313" key="2">
    <source>
        <dbReference type="Proteomes" id="UP000007100"/>
    </source>
</evidence>
<sequence>MHHYEARGMRARFGRADLIGIAVVIALAAAAAGFRMATIEPRAYVGLCAAAHAPLVCAPRHAVLWLQYERLFGFPALLLGLLAFAFASRALGVAGAALGIVAVINYNGTEGIVGAALALWGWLEAAMPAAFDRGEGQRHARE</sequence>
<name>F0J1N9_ACIMA</name>
<evidence type="ECO:0000313" key="1">
    <source>
        <dbReference type="EMBL" id="BAJ81782.1"/>
    </source>
</evidence>
<accession>F0J1N9</accession>
<dbReference type="Proteomes" id="UP000007100">
    <property type="component" value="Chromosome"/>
</dbReference>
<proteinExistence type="predicted"/>
<dbReference type="AlphaFoldDB" id="F0J1N9"/>
<dbReference type="KEGG" id="amv:ACMV_24350"/>
<organism evidence="1 2">
    <name type="scientific">Acidiphilium multivorum (strain DSM 11245 / JCM 8867 / NBRC 100883 / AIU 301)</name>
    <dbReference type="NCBI Taxonomy" id="926570"/>
    <lineage>
        <taxon>Bacteria</taxon>
        <taxon>Pseudomonadati</taxon>
        <taxon>Pseudomonadota</taxon>
        <taxon>Alphaproteobacteria</taxon>
        <taxon>Acetobacterales</taxon>
        <taxon>Acidocellaceae</taxon>
        <taxon>Acidiphilium</taxon>
    </lineage>
</organism>
<protein>
    <submittedName>
        <fullName evidence="1">Uncharacterized protein</fullName>
    </submittedName>
</protein>
<reference evidence="1 2" key="1">
    <citation type="submission" date="2010-12" db="EMBL/GenBank/DDBJ databases">
        <title>Whole genome sequence of Acidiphilium multivorum AIU301.</title>
        <authorList>
            <person name="Narita-Yamada S."/>
            <person name="Nakamura S."/>
            <person name="Ito N."/>
            <person name="Takarada H."/>
            <person name="Katano Y."/>
            <person name="Nakazawa H."/>
            <person name="Hosoyama A."/>
            <person name="Yamada R."/>
            <person name="Fujita N."/>
        </authorList>
    </citation>
    <scope>NUCLEOTIDE SEQUENCE [LARGE SCALE GENOMIC DNA]</scope>
    <source>
        <strain evidence="2">DSM 11245 / JCM 8867 / AIU301</strain>
    </source>
</reference>